<organism evidence="6 7">
    <name type="scientific">Novosphingobium fluoreni</name>
    <dbReference type="NCBI Taxonomy" id="1391222"/>
    <lineage>
        <taxon>Bacteria</taxon>
        <taxon>Pseudomonadati</taxon>
        <taxon>Pseudomonadota</taxon>
        <taxon>Alphaproteobacteria</taxon>
        <taxon>Sphingomonadales</taxon>
        <taxon>Sphingomonadaceae</taxon>
        <taxon>Novosphingobium</taxon>
    </lineage>
</organism>
<dbReference type="RefSeq" id="WP_183615785.1">
    <property type="nucleotide sequence ID" value="NZ_JACIDY010000001.1"/>
</dbReference>
<feature type="transmembrane region" description="Helical" evidence="4">
    <location>
        <begin position="59"/>
        <end position="76"/>
    </location>
</feature>
<keyword evidence="6" id="KW-0969">Cilium</keyword>
<dbReference type="PROSITE" id="PS51503">
    <property type="entry name" value="HIG1"/>
    <property type="match status" value="1"/>
</dbReference>
<accession>A0A7W6BY37</accession>
<comment type="caution">
    <text evidence="6">The sequence shown here is derived from an EMBL/GenBank/DDBJ whole genome shotgun (WGS) entry which is preliminary data.</text>
</comment>
<reference evidence="6 7" key="1">
    <citation type="submission" date="2020-08" db="EMBL/GenBank/DDBJ databases">
        <title>Genomic Encyclopedia of Type Strains, Phase IV (KMG-IV): sequencing the most valuable type-strain genomes for metagenomic binning, comparative biology and taxonomic classification.</title>
        <authorList>
            <person name="Goeker M."/>
        </authorList>
    </citation>
    <scope>NUCLEOTIDE SEQUENCE [LARGE SCALE GENOMIC DNA]</scope>
    <source>
        <strain evidence="6 7">DSM 27568</strain>
    </source>
</reference>
<protein>
    <submittedName>
        <fullName evidence="6">Flagellar basal body-associated protein FliL</fullName>
    </submittedName>
</protein>
<dbReference type="AlphaFoldDB" id="A0A7W6BY37"/>
<keyword evidence="6" id="KW-0966">Cell projection</keyword>
<evidence type="ECO:0000256" key="1">
    <source>
        <dbReference type="ARBA" id="ARBA00022692"/>
    </source>
</evidence>
<proteinExistence type="predicted"/>
<keyword evidence="1 4" id="KW-0812">Transmembrane</keyword>
<keyword evidence="7" id="KW-1185">Reference proteome</keyword>
<dbReference type="InterPro" id="IPR007667">
    <property type="entry name" value="Hypoxia_induced_domain"/>
</dbReference>
<evidence type="ECO:0000256" key="2">
    <source>
        <dbReference type="ARBA" id="ARBA00022989"/>
    </source>
</evidence>
<dbReference type="Proteomes" id="UP000561459">
    <property type="component" value="Unassembled WGS sequence"/>
</dbReference>
<keyword evidence="2 4" id="KW-1133">Transmembrane helix</keyword>
<sequence>MSYILIPLIVVLMVMVVVSLVRGIVAFMQSTKMDLEGDPNATGATPAQMMQNKMMFNRIKYQAAAVVVVALLMAMSK</sequence>
<feature type="transmembrane region" description="Helical" evidence="4">
    <location>
        <begin position="6"/>
        <end position="25"/>
    </location>
</feature>
<evidence type="ECO:0000313" key="7">
    <source>
        <dbReference type="Proteomes" id="UP000561459"/>
    </source>
</evidence>
<name>A0A7W6BY37_9SPHN</name>
<feature type="domain" description="HIG1" evidence="5">
    <location>
        <begin position="1"/>
        <end position="77"/>
    </location>
</feature>
<evidence type="ECO:0000313" key="6">
    <source>
        <dbReference type="EMBL" id="MBB3938962.1"/>
    </source>
</evidence>
<keyword evidence="3 4" id="KW-0472">Membrane</keyword>
<gene>
    <name evidence="6" type="ORF">GGR39_000591</name>
</gene>
<dbReference type="EMBL" id="JACIDY010000001">
    <property type="protein sequence ID" value="MBB3938962.1"/>
    <property type="molecule type" value="Genomic_DNA"/>
</dbReference>
<evidence type="ECO:0000256" key="4">
    <source>
        <dbReference type="SAM" id="Phobius"/>
    </source>
</evidence>
<evidence type="ECO:0000256" key="3">
    <source>
        <dbReference type="ARBA" id="ARBA00023136"/>
    </source>
</evidence>
<evidence type="ECO:0000259" key="5">
    <source>
        <dbReference type="PROSITE" id="PS51503"/>
    </source>
</evidence>
<keyword evidence="6" id="KW-0282">Flagellum</keyword>